<proteinExistence type="inferred from homology"/>
<keyword evidence="2 12" id="KW-0328">Glycosyltransferase</keyword>
<comment type="similarity">
    <text evidence="9">Belongs to the glycosyl hydrolase 26 family.</text>
</comment>
<comment type="subcellular location">
    <subcellularLocation>
        <location evidence="1">Membrane</location>
        <topology evidence="1">Multi-pass membrane protein</topology>
    </subcellularLocation>
</comment>
<feature type="transmembrane region" description="Helical" evidence="10">
    <location>
        <begin position="361"/>
        <end position="380"/>
    </location>
</feature>
<dbReference type="InterPro" id="IPR022790">
    <property type="entry name" value="GH26_dom"/>
</dbReference>
<keyword evidence="6 10" id="KW-1133">Transmembrane helix</keyword>
<evidence type="ECO:0000256" key="9">
    <source>
        <dbReference type="PROSITE-ProRule" id="PRU01100"/>
    </source>
</evidence>
<dbReference type="PANTHER" id="PTHR43867:SF2">
    <property type="entry name" value="CELLULOSE SYNTHASE CATALYTIC SUBUNIT A [UDP-FORMING]"/>
    <property type="match status" value="1"/>
</dbReference>
<evidence type="ECO:0000256" key="3">
    <source>
        <dbReference type="ARBA" id="ARBA00022679"/>
    </source>
</evidence>
<dbReference type="EMBL" id="JBHSAV010000016">
    <property type="protein sequence ID" value="MFC3975720.1"/>
    <property type="molecule type" value="Genomic_DNA"/>
</dbReference>
<evidence type="ECO:0000256" key="2">
    <source>
        <dbReference type="ARBA" id="ARBA00022676"/>
    </source>
</evidence>
<feature type="domain" description="GH26" evidence="11">
    <location>
        <begin position="540"/>
        <end position="858"/>
    </location>
</feature>
<evidence type="ECO:0000256" key="5">
    <source>
        <dbReference type="ARBA" id="ARBA00022801"/>
    </source>
</evidence>
<comment type="caution">
    <text evidence="12">The sequence shown here is derived from an EMBL/GenBank/DDBJ whole genome shotgun (WGS) entry which is preliminary data.</text>
</comment>
<dbReference type="EC" id="2.4.-.-" evidence="12"/>
<keyword evidence="4 10" id="KW-0812">Transmembrane</keyword>
<feature type="active site" description="Nucleophile" evidence="9">
    <location>
        <position position="790"/>
    </location>
</feature>
<evidence type="ECO:0000256" key="10">
    <source>
        <dbReference type="SAM" id="Phobius"/>
    </source>
</evidence>
<evidence type="ECO:0000256" key="7">
    <source>
        <dbReference type="ARBA" id="ARBA00023136"/>
    </source>
</evidence>
<dbReference type="PROSITE" id="PS51764">
    <property type="entry name" value="GH26"/>
    <property type="match status" value="1"/>
</dbReference>
<protein>
    <submittedName>
        <fullName evidence="12">Glycosyltransferase</fullName>
        <ecNumber evidence="12">2.4.-.-</ecNumber>
    </submittedName>
</protein>
<sequence length="1306" mass="150244">MNFRSKVKSLKASMVLLFCLSIISLIFFIYGFVTEVESGHKVLYGLLTASLIFKLLKSFFEWYHYVGLTEVAHRVDIKKHFTVDMFTTACPGEPYDMIKNTLESMVAVTYPHTTYLCDEGNDPALKALCEKLGVIHVTREIHDHAKAGNINNALRQSHGELCVILDPDHAPTPDFLDAVLPYFDDEELGYVQVVQAYENQGESLVAQGAAEQTYMFYGPLMTVMSKFGTAQAIGANCTFRREALNSIGGHAPGLTEDMHTSMLLHAKGWKSKYVPQIVSRGLVPSSLSAYYSQQLKWSRGTFDLWVNLVPKLFNKFTLAQKAHYVLMPIYYLVGLVTLIDIFIPIYSLLTGNYPWLLNPTKFFNFYIPLLVVSLLFRWKAQSWLMEKHEKGLHLAGGILRLGTWWIYIIGLFYTIINHKVPYIPTPKEHSSKNEFWLGMPNLIVSIISVAAIVYGVQRDFQPYSLLMAVFAFFNAVFFFLAFIFGQTQLMQSLKHGTKALLGKLSLDRYVGKVSRAARPLKYPLAILSMFVFLFFSNFKLIRDSYVNWTSNDKEITVGGFYLGIYSPDYNDAFEESWVQDISEEVDRDFEIISTYIAWGDQELPESNWARIIKNGHIPMITWEPFTNNFEQFSSHPDISQNKKVFEYILSGHFDEYIDKFAVALKNLNYPVFLRFAHEMENPMYPWSRTGGNSPEDFKNAWKYVHQRFDRLGVHNVSWVWSPWSAEEMEAYFPFGESGSPFHYVDWISLTSLNYGKAAENQKNVDFDELYLPFRDKFISLKLNLPIMLAEFGSTSYSSGSESWNSKSLNHISKNYQEIKSVVFFYSDQDKNWITGWRPTPDVKFIDWTFDLKSVATSLSSFPTSVYQIAQKSTVYREASITSSSKASSIQGKYGEFVWQVNGEKDFFMKGVAYNPGHDWEDGFYPLSKSQIAQDFNKIKAMGANTIRRYEPSIYDRNIYRTAQEQGLKVMCGFWFDPKIDYLKDKRALEKYEEKVLSYVTSHVDNQSIIAWNIGNETYGLLKKHFAKPYLNLNRIAYLKFLENLAVKIHAIDPERPIFSSEEHDQLRLMSTIRDFSIFAPSIDVIGVNSYYRENISMLHEIVSQSDTLRPYAVTEFGPNGYWNKQYGSFYNDSILLEEGSLAKAEWYAEQWLDFIQANKGHLLGGVAYSWRDRYEGTATWFGLTDFEGRLKPAYHALSRVWKGEGGGNIHDMPEVNIVGHWYPANPGQKYWVSSATTNDYQGELKYSWEILNEETWEKIDAISQTLLDNKFVEIEIPSGKARYRVYVYATDGVGNVYTASRPLLIN</sequence>
<dbReference type="Pfam" id="PF02156">
    <property type="entry name" value="Glyco_hydro_26"/>
    <property type="match status" value="1"/>
</dbReference>
<dbReference type="Pfam" id="PF13641">
    <property type="entry name" value="Glyco_tranf_2_3"/>
    <property type="match status" value="1"/>
</dbReference>
<feature type="active site" description="Proton donor" evidence="9">
    <location>
        <position position="678"/>
    </location>
</feature>
<dbReference type="InterPro" id="IPR029044">
    <property type="entry name" value="Nucleotide-diphossugar_trans"/>
</dbReference>
<keyword evidence="3 12" id="KW-0808">Transferase</keyword>
<dbReference type="GO" id="GO:0016757">
    <property type="term" value="F:glycosyltransferase activity"/>
    <property type="evidence" value="ECO:0007669"/>
    <property type="project" value="UniProtKB-KW"/>
</dbReference>
<keyword evidence="8 9" id="KW-0326">Glycosidase</keyword>
<keyword evidence="7 10" id="KW-0472">Membrane</keyword>
<feature type="transmembrane region" description="Helical" evidence="10">
    <location>
        <begin position="329"/>
        <end position="349"/>
    </location>
</feature>
<evidence type="ECO:0000313" key="12">
    <source>
        <dbReference type="EMBL" id="MFC3975720.1"/>
    </source>
</evidence>
<dbReference type="SUPFAM" id="SSF53448">
    <property type="entry name" value="Nucleotide-diphospho-sugar transferases"/>
    <property type="match status" value="1"/>
</dbReference>
<dbReference type="SUPFAM" id="SSF51445">
    <property type="entry name" value="(Trans)glycosidases"/>
    <property type="match status" value="2"/>
</dbReference>
<dbReference type="RefSeq" id="WP_241295905.1">
    <property type="nucleotide sequence ID" value="NZ_JAKZGR010000011.1"/>
</dbReference>
<evidence type="ECO:0000256" key="8">
    <source>
        <dbReference type="ARBA" id="ARBA00023295"/>
    </source>
</evidence>
<organism evidence="12 13">
    <name type="scientific">Belliella kenyensis</name>
    <dbReference type="NCBI Taxonomy" id="1472724"/>
    <lineage>
        <taxon>Bacteria</taxon>
        <taxon>Pseudomonadati</taxon>
        <taxon>Bacteroidota</taxon>
        <taxon>Cytophagia</taxon>
        <taxon>Cytophagales</taxon>
        <taxon>Cyclobacteriaceae</taxon>
        <taxon>Belliella</taxon>
    </lineage>
</organism>
<keyword evidence="13" id="KW-1185">Reference proteome</keyword>
<feature type="transmembrane region" description="Helical" evidence="10">
    <location>
        <begin position="392"/>
        <end position="415"/>
    </location>
</feature>
<dbReference type="Gene3D" id="3.90.550.10">
    <property type="entry name" value="Spore Coat Polysaccharide Biosynthesis Protein SpsA, Chain A"/>
    <property type="match status" value="1"/>
</dbReference>
<evidence type="ECO:0000313" key="13">
    <source>
        <dbReference type="Proteomes" id="UP001595766"/>
    </source>
</evidence>
<dbReference type="Gene3D" id="3.20.20.80">
    <property type="entry name" value="Glycosidases"/>
    <property type="match status" value="2"/>
</dbReference>
<evidence type="ECO:0000256" key="1">
    <source>
        <dbReference type="ARBA" id="ARBA00004141"/>
    </source>
</evidence>
<dbReference type="Proteomes" id="UP001595766">
    <property type="component" value="Unassembled WGS sequence"/>
</dbReference>
<feature type="transmembrane region" description="Helical" evidence="10">
    <location>
        <begin position="435"/>
        <end position="456"/>
    </location>
</feature>
<reference evidence="13" key="1">
    <citation type="journal article" date="2019" name="Int. J. Syst. Evol. Microbiol.">
        <title>The Global Catalogue of Microorganisms (GCM) 10K type strain sequencing project: providing services to taxonomists for standard genome sequencing and annotation.</title>
        <authorList>
            <consortium name="The Broad Institute Genomics Platform"/>
            <consortium name="The Broad Institute Genome Sequencing Center for Infectious Disease"/>
            <person name="Wu L."/>
            <person name="Ma J."/>
        </authorList>
    </citation>
    <scope>NUCLEOTIDE SEQUENCE [LARGE SCALE GENOMIC DNA]</scope>
    <source>
        <strain evidence="13">CECT 8551</strain>
    </source>
</reference>
<evidence type="ECO:0000256" key="4">
    <source>
        <dbReference type="ARBA" id="ARBA00022692"/>
    </source>
</evidence>
<name>A0ABV8EIK9_9BACT</name>
<feature type="transmembrane region" description="Helical" evidence="10">
    <location>
        <begin position="463"/>
        <end position="484"/>
    </location>
</feature>
<dbReference type="PANTHER" id="PTHR43867">
    <property type="entry name" value="CELLULOSE SYNTHASE CATALYTIC SUBUNIT A [UDP-FORMING]"/>
    <property type="match status" value="1"/>
</dbReference>
<accession>A0ABV8EIK9</accession>
<gene>
    <name evidence="12" type="ORF">ACFOUP_04995</name>
</gene>
<evidence type="ECO:0000256" key="6">
    <source>
        <dbReference type="ARBA" id="ARBA00022989"/>
    </source>
</evidence>
<keyword evidence="5 9" id="KW-0378">Hydrolase</keyword>
<dbReference type="InterPro" id="IPR017853">
    <property type="entry name" value="GH"/>
</dbReference>
<feature type="transmembrane region" description="Helical" evidence="10">
    <location>
        <begin position="12"/>
        <end position="33"/>
    </location>
</feature>
<dbReference type="CDD" id="cd06421">
    <property type="entry name" value="CESA_CelA_like"/>
    <property type="match status" value="1"/>
</dbReference>
<feature type="transmembrane region" description="Helical" evidence="10">
    <location>
        <begin position="39"/>
        <end position="56"/>
    </location>
</feature>
<evidence type="ECO:0000259" key="11">
    <source>
        <dbReference type="PROSITE" id="PS51764"/>
    </source>
</evidence>
<dbReference type="InterPro" id="IPR050321">
    <property type="entry name" value="Glycosyltr_2/OpgH_subfam"/>
</dbReference>